<protein>
    <submittedName>
        <fullName evidence="2">Low temperature requirement protein A</fullName>
    </submittedName>
</protein>
<feature type="transmembrane region" description="Helical" evidence="1">
    <location>
        <begin position="372"/>
        <end position="391"/>
    </location>
</feature>
<dbReference type="InterPro" id="IPR010640">
    <property type="entry name" value="Low_temperature_requirement_A"/>
</dbReference>
<dbReference type="PANTHER" id="PTHR36840:SF1">
    <property type="entry name" value="BLL5714 PROTEIN"/>
    <property type="match status" value="1"/>
</dbReference>
<sequence>MRPERTGIRVRMRPRAVDEPHRVSSQLELLFDLTFVVAVAAVTAEFAHSVAGGHGSTGLVAFLQVFFAIWWAWMNFTWFASAFDTNDVPYRLLTMLQMAGVLVLAAGVPAAASREDYRAVTLGYLVMRVGLITQWLRAGAEDPGSRRTARRYATGIAVAQVGWVLRLVLTEAETLPPATQLPVFAGLVVLELAVPRWAERTGATNWHPHHIAERYGLFTIILLGESVFAATTAVGGALDGGHLTGSIVTVATAGLVLLFALWWLYFLQPAGEGLGARRRHSYLWGYGHFGIFAALAALGAGLEVAVEWTGHHVAASALGVCYTVAAPAAVFLTLLWTVHAPIVAEPVIRLVAVLACVAAVLLLPLAAPWLGVAAVVAAIAAACVVLVAVTTRQAAH</sequence>
<feature type="transmembrane region" description="Helical" evidence="1">
    <location>
        <begin position="312"/>
        <end position="335"/>
    </location>
</feature>
<reference evidence="2" key="1">
    <citation type="submission" date="2021-04" db="EMBL/GenBank/DDBJ databases">
        <authorList>
            <person name="Hartkoorn R.C."/>
            <person name="Beaudoing E."/>
            <person name="Hot D."/>
        </authorList>
    </citation>
    <scope>NUCLEOTIDE SEQUENCE</scope>
    <source>
        <strain evidence="2">NRRL B-16292</strain>
    </source>
</reference>
<gene>
    <name evidence="2" type="ORF">Dfulv_28525</name>
</gene>
<keyword evidence="3" id="KW-1185">Reference proteome</keyword>
<evidence type="ECO:0000313" key="2">
    <source>
        <dbReference type="EMBL" id="UWP79110.1"/>
    </source>
</evidence>
<organism evidence="2 3">
    <name type="scientific">Dactylosporangium fulvum</name>
    <dbReference type="NCBI Taxonomy" id="53359"/>
    <lineage>
        <taxon>Bacteria</taxon>
        <taxon>Bacillati</taxon>
        <taxon>Actinomycetota</taxon>
        <taxon>Actinomycetes</taxon>
        <taxon>Micromonosporales</taxon>
        <taxon>Micromonosporaceae</taxon>
        <taxon>Dactylosporangium</taxon>
    </lineage>
</organism>
<dbReference type="Proteomes" id="UP001059617">
    <property type="component" value="Chromosome"/>
</dbReference>
<feature type="transmembrane region" description="Helical" evidence="1">
    <location>
        <begin position="243"/>
        <end position="265"/>
    </location>
</feature>
<dbReference type="PANTHER" id="PTHR36840">
    <property type="entry name" value="BLL5714 PROTEIN"/>
    <property type="match status" value="1"/>
</dbReference>
<keyword evidence="1" id="KW-1133">Transmembrane helix</keyword>
<evidence type="ECO:0000256" key="1">
    <source>
        <dbReference type="SAM" id="Phobius"/>
    </source>
</evidence>
<feature type="transmembrane region" description="Helical" evidence="1">
    <location>
        <begin position="347"/>
        <end position="366"/>
    </location>
</feature>
<keyword evidence="1" id="KW-0812">Transmembrane</keyword>
<proteinExistence type="predicted"/>
<feature type="transmembrane region" description="Helical" evidence="1">
    <location>
        <begin position="59"/>
        <end position="80"/>
    </location>
</feature>
<dbReference type="Pfam" id="PF06772">
    <property type="entry name" value="LtrA"/>
    <property type="match status" value="1"/>
</dbReference>
<dbReference type="RefSeq" id="WP_259856632.1">
    <property type="nucleotide sequence ID" value="NZ_BAAAST010000100.1"/>
</dbReference>
<evidence type="ECO:0000313" key="3">
    <source>
        <dbReference type="Proteomes" id="UP001059617"/>
    </source>
</evidence>
<dbReference type="EMBL" id="CP073720">
    <property type="protein sequence ID" value="UWP79110.1"/>
    <property type="molecule type" value="Genomic_DNA"/>
</dbReference>
<feature type="transmembrane region" description="Helical" evidence="1">
    <location>
        <begin position="215"/>
        <end position="237"/>
    </location>
</feature>
<feature type="transmembrane region" description="Helical" evidence="1">
    <location>
        <begin position="286"/>
        <end position="306"/>
    </location>
</feature>
<accession>A0ABY5VP88</accession>
<feature type="transmembrane region" description="Helical" evidence="1">
    <location>
        <begin position="92"/>
        <end position="113"/>
    </location>
</feature>
<name>A0ABY5VP88_9ACTN</name>
<reference evidence="2" key="2">
    <citation type="submission" date="2022-09" db="EMBL/GenBank/DDBJ databases">
        <title>Biosynthetic gene clusters of Dactylosporangioum fulvum.</title>
        <authorList>
            <person name="Caradec T."/>
        </authorList>
    </citation>
    <scope>NUCLEOTIDE SEQUENCE</scope>
    <source>
        <strain evidence="2">NRRL B-16292</strain>
    </source>
</reference>
<keyword evidence="1" id="KW-0472">Membrane</keyword>